<organism evidence="2 3">
    <name type="scientific">Actinoallomurus oryzae</name>
    <dbReference type="NCBI Taxonomy" id="502180"/>
    <lineage>
        <taxon>Bacteria</taxon>
        <taxon>Bacillati</taxon>
        <taxon>Actinomycetota</taxon>
        <taxon>Actinomycetes</taxon>
        <taxon>Streptosporangiales</taxon>
        <taxon>Thermomonosporaceae</taxon>
        <taxon>Actinoallomurus</taxon>
    </lineage>
</organism>
<name>A0ABP8P6F9_9ACTN</name>
<keyword evidence="3" id="KW-1185">Reference proteome</keyword>
<sequence length="274" mass="31377">MLELNRVRADRWMRRRRACALADGKPGGHPVHGLLEEEVTQILALFEEWGDTDRSHRKLAHRGSYLGRVWVSPSSVRRVLNAHGLRLRRPKRPARSQRRPFPEWAEWKPNRIWIFDTTHFGRCGMAVVAITDLVSRKWICEVVSVEETSTQVKLAFTRGPMCAIAQHFGRPGIPTDQAWIETLFGHVKAEYPHLLRIRDPGLLRAEFAAVRAHYNGVMLHEGIGYVCPDDEHQGYGEQIRKARQAGLANARQRRLACHRANRDNPSMQEHGDVG</sequence>
<dbReference type="InterPro" id="IPR012337">
    <property type="entry name" value="RNaseH-like_sf"/>
</dbReference>
<dbReference type="InterPro" id="IPR001584">
    <property type="entry name" value="Integrase_cat-core"/>
</dbReference>
<gene>
    <name evidence="2" type="ORF">GCM10023191_000580</name>
</gene>
<evidence type="ECO:0000313" key="2">
    <source>
        <dbReference type="EMBL" id="GAA4481519.1"/>
    </source>
</evidence>
<comment type="caution">
    <text evidence="2">The sequence shown here is derived from an EMBL/GenBank/DDBJ whole genome shotgun (WGS) entry which is preliminary data.</text>
</comment>
<protein>
    <recommendedName>
        <fullName evidence="1">Integrase catalytic domain-containing protein</fullName>
    </recommendedName>
</protein>
<dbReference type="Proteomes" id="UP001500503">
    <property type="component" value="Unassembled WGS sequence"/>
</dbReference>
<dbReference type="SUPFAM" id="SSF53098">
    <property type="entry name" value="Ribonuclease H-like"/>
    <property type="match status" value="1"/>
</dbReference>
<proteinExistence type="predicted"/>
<evidence type="ECO:0000259" key="1">
    <source>
        <dbReference type="Pfam" id="PF13683"/>
    </source>
</evidence>
<feature type="domain" description="Integrase catalytic" evidence="1">
    <location>
        <begin position="164"/>
        <end position="228"/>
    </location>
</feature>
<dbReference type="Pfam" id="PF13683">
    <property type="entry name" value="rve_3"/>
    <property type="match status" value="1"/>
</dbReference>
<evidence type="ECO:0000313" key="3">
    <source>
        <dbReference type="Proteomes" id="UP001500503"/>
    </source>
</evidence>
<dbReference type="EMBL" id="BAABHF010000002">
    <property type="protein sequence ID" value="GAA4481519.1"/>
    <property type="molecule type" value="Genomic_DNA"/>
</dbReference>
<reference evidence="3" key="1">
    <citation type="journal article" date="2019" name="Int. J. Syst. Evol. Microbiol.">
        <title>The Global Catalogue of Microorganisms (GCM) 10K type strain sequencing project: providing services to taxonomists for standard genome sequencing and annotation.</title>
        <authorList>
            <consortium name="The Broad Institute Genomics Platform"/>
            <consortium name="The Broad Institute Genome Sequencing Center for Infectious Disease"/>
            <person name="Wu L."/>
            <person name="Ma J."/>
        </authorList>
    </citation>
    <scope>NUCLEOTIDE SEQUENCE [LARGE SCALE GENOMIC DNA]</scope>
    <source>
        <strain evidence="3">JCM 17933</strain>
    </source>
</reference>
<accession>A0ABP8P6F9</accession>